<organism evidence="6 7">
    <name type="scientific">Stappia sediminis</name>
    <dbReference type="NCBI Taxonomy" id="2692190"/>
    <lineage>
        <taxon>Bacteria</taxon>
        <taxon>Pseudomonadati</taxon>
        <taxon>Pseudomonadota</taxon>
        <taxon>Alphaproteobacteria</taxon>
        <taxon>Hyphomicrobiales</taxon>
        <taxon>Stappiaceae</taxon>
        <taxon>Stappia</taxon>
    </lineage>
</organism>
<keyword evidence="3 6" id="KW-0808">Transferase</keyword>
<dbReference type="Pfam" id="PF00535">
    <property type="entry name" value="Glycos_transf_2"/>
    <property type="match status" value="1"/>
</dbReference>
<comment type="caution">
    <text evidence="6">The sequence shown here is derived from an EMBL/GenBank/DDBJ whole genome shotgun (WGS) entry which is preliminary data.</text>
</comment>
<evidence type="ECO:0000256" key="2">
    <source>
        <dbReference type="ARBA" id="ARBA00022676"/>
    </source>
</evidence>
<dbReference type="InterPro" id="IPR001173">
    <property type="entry name" value="Glyco_trans_2-like"/>
</dbReference>
<feature type="transmembrane region" description="Helical" evidence="4">
    <location>
        <begin position="349"/>
        <end position="372"/>
    </location>
</feature>
<keyword evidence="7" id="KW-1185">Reference proteome</keyword>
<dbReference type="Proteomes" id="UP000433101">
    <property type="component" value="Unassembled WGS sequence"/>
</dbReference>
<feature type="domain" description="Glycosyltransferase 2-like" evidence="5">
    <location>
        <begin position="70"/>
        <end position="237"/>
    </location>
</feature>
<evidence type="ECO:0000256" key="4">
    <source>
        <dbReference type="SAM" id="Phobius"/>
    </source>
</evidence>
<keyword evidence="4" id="KW-0812">Transmembrane</keyword>
<feature type="transmembrane region" description="Helical" evidence="4">
    <location>
        <begin position="384"/>
        <end position="408"/>
    </location>
</feature>
<keyword evidence="4" id="KW-1133">Transmembrane helix</keyword>
<dbReference type="SUPFAM" id="SSF53448">
    <property type="entry name" value="Nucleotide-diphospho-sugar transferases"/>
    <property type="match status" value="1"/>
</dbReference>
<dbReference type="EMBL" id="WUMV01000001">
    <property type="protein sequence ID" value="MXN63327.1"/>
    <property type="molecule type" value="Genomic_DNA"/>
</dbReference>
<name>A0A7X3LQN9_9HYPH</name>
<dbReference type="GO" id="GO:0016757">
    <property type="term" value="F:glycosyltransferase activity"/>
    <property type="evidence" value="ECO:0007669"/>
    <property type="project" value="UniProtKB-KW"/>
</dbReference>
<evidence type="ECO:0000259" key="5">
    <source>
        <dbReference type="Pfam" id="PF00535"/>
    </source>
</evidence>
<dbReference type="InterPro" id="IPR029044">
    <property type="entry name" value="Nucleotide-diphossugar_trans"/>
</dbReference>
<dbReference type="PANTHER" id="PTHR43630:SF1">
    <property type="entry name" value="POLY-BETA-1,6-N-ACETYL-D-GLUCOSAMINE SYNTHASE"/>
    <property type="match status" value="1"/>
</dbReference>
<evidence type="ECO:0000313" key="6">
    <source>
        <dbReference type="EMBL" id="MXN63327.1"/>
    </source>
</evidence>
<protein>
    <submittedName>
        <fullName evidence="6">Glycosyltransferase</fullName>
    </submittedName>
</protein>
<evidence type="ECO:0000256" key="3">
    <source>
        <dbReference type="ARBA" id="ARBA00022679"/>
    </source>
</evidence>
<feature type="transmembrane region" description="Helical" evidence="4">
    <location>
        <begin position="321"/>
        <end position="343"/>
    </location>
</feature>
<gene>
    <name evidence="6" type="ORF">GR183_00290</name>
</gene>
<sequence>MDAARGAADFLQALDWHSAIAVFWFMVLLEIPRFALGFLVAGVDHVAATLYPPPPRSKADERTLSRLKVSVVVAGHNEAHAMRACIRSLREQTRRIDEIICVDDGSTDGMREVLAQLRAEGLIDAALCNQDRCGKVSAANFGMMMATGDIVINLDADCSYDRDAIELLLEPFADPQVGAVCGAIGVRNHTYSVVTAYQAIEYIISIGLGKRVQDLFGIVTCVSGAFGAFRRECFRQIGGNEPGPGEDFDMTMRVRRAGWKIRYAADAWCFTDGVPTLRGLIRQRRRWDRDTIRIRLRKFGSSFAPTGRSWNTLETVEQVEFVVFNLIPTLVFPIYVGALFYVFGTAAFYILGAVAIVYVLMDIFIFFLAVFVTGRFGAKTVFELLPFLLTSGLFNGMFLRLVRLYAYFEEWVFDASKDDSYQPSRVRSILPYARGKS</sequence>
<dbReference type="AlphaFoldDB" id="A0A7X3LQN9"/>
<dbReference type="RefSeq" id="WP_160773589.1">
    <property type="nucleotide sequence ID" value="NZ_WUMV01000001.1"/>
</dbReference>
<reference evidence="6 7" key="1">
    <citation type="submission" date="2019-12" db="EMBL/GenBank/DDBJ databases">
        <authorList>
            <person name="Li M."/>
        </authorList>
    </citation>
    <scope>NUCLEOTIDE SEQUENCE [LARGE SCALE GENOMIC DNA]</scope>
    <source>
        <strain evidence="6 7">GBMRC 2046</strain>
    </source>
</reference>
<keyword evidence="4" id="KW-0472">Membrane</keyword>
<dbReference type="Gene3D" id="3.90.550.10">
    <property type="entry name" value="Spore Coat Polysaccharide Biosynthesis Protein SpsA, Chain A"/>
    <property type="match status" value="1"/>
</dbReference>
<evidence type="ECO:0000313" key="7">
    <source>
        <dbReference type="Proteomes" id="UP000433101"/>
    </source>
</evidence>
<accession>A0A7X3LQN9</accession>
<keyword evidence="2" id="KW-0328">Glycosyltransferase</keyword>
<proteinExistence type="inferred from homology"/>
<dbReference type="CDD" id="cd06423">
    <property type="entry name" value="CESA_like"/>
    <property type="match status" value="1"/>
</dbReference>
<comment type="similarity">
    <text evidence="1">Belongs to the glycosyltransferase 2 family.</text>
</comment>
<dbReference type="PANTHER" id="PTHR43630">
    <property type="entry name" value="POLY-BETA-1,6-N-ACETYL-D-GLUCOSAMINE SYNTHASE"/>
    <property type="match status" value="1"/>
</dbReference>
<feature type="transmembrane region" description="Helical" evidence="4">
    <location>
        <begin position="20"/>
        <end position="41"/>
    </location>
</feature>
<evidence type="ECO:0000256" key="1">
    <source>
        <dbReference type="ARBA" id="ARBA00006739"/>
    </source>
</evidence>